<evidence type="ECO:0008006" key="3">
    <source>
        <dbReference type="Google" id="ProtNLM"/>
    </source>
</evidence>
<dbReference type="InterPro" id="IPR029044">
    <property type="entry name" value="Nucleotide-diphossugar_trans"/>
</dbReference>
<name>A0A9E9A641_9CAUD</name>
<dbReference type="EMBL" id="OP880252">
    <property type="protein sequence ID" value="WAE39491.1"/>
    <property type="molecule type" value="Genomic_DNA"/>
</dbReference>
<dbReference type="PANTHER" id="PTHR43685">
    <property type="entry name" value="GLYCOSYLTRANSFERASE"/>
    <property type="match status" value="1"/>
</dbReference>
<keyword evidence="2" id="KW-1185">Reference proteome</keyword>
<protein>
    <recommendedName>
        <fullName evidence="3">Glycosyltransferase</fullName>
    </recommendedName>
</protein>
<proteinExistence type="predicted"/>
<accession>A0A9E9A641</accession>
<dbReference type="InterPro" id="IPR050834">
    <property type="entry name" value="Glycosyltransf_2"/>
</dbReference>
<sequence>MQAIEYETQKNTSLFVGVIFSPSFPYWHIEACQAFLNARKPQLWMLDIQRSHGIASARNNIVLSFLKTNYSHLMLLDSDVIVEEDTIARMLQLDEDVVIAHVPQKPNGGVPCVEHSELPYERGAPITKEDDTRPVKRFMLCSLGCVLIKRHVFEKMEFPYFRYASQEFDTLPDWYRVSEDYYFFVQLEELGIKPVFLPTAKAKHIISAALEPSKGLVSV</sequence>
<evidence type="ECO:0000313" key="2">
    <source>
        <dbReference type="Proteomes" id="UP001156259"/>
    </source>
</evidence>
<gene>
    <name evidence="1" type="ORF">LDLAKGPJ_00067</name>
</gene>
<dbReference type="Proteomes" id="UP001156259">
    <property type="component" value="Segment"/>
</dbReference>
<dbReference type="SUPFAM" id="SSF53448">
    <property type="entry name" value="Nucleotide-diphospho-sugar transferases"/>
    <property type="match status" value="1"/>
</dbReference>
<reference evidence="1 2" key="1">
    <citation type="submission" date="2022-10" db="EMBL/GenBank/DDBJ databases">
        <title>Evolutionary Diversification of Methanotrophic Ca. Methanophagales (ANME-1) and Their Expansive Virome.</title>
        <authorList>
            <person name="Laso-Perez R."/>
            <person name="Wu F."/>
            <person name="Cremiere A."/>
            <person name="Speth D.R."/>
            <person name="Magyar J.S."/>
            <person name="Krupovic M."/>
            <person name="Orphan V.J."/>
        </authorList>
    </citation>
    <scope>NUCLEOTIDE SEQUENCE [LARGE SCALE GENOMIC DNA]</scope>
</reference>
<evidence type="ECO:0000313" key="1">
    <source>
        <dbReference type="EMBL" id="WAE39491.1"/>
    </source>
</evidence>
<dbReference type="PANTHER" id="PTHR43685:SF3">
    <property type="entry name" value="SLR2126 PROTEIN"/>
    <property type="match status" value="1"/>
</dbReference>
<dbReference type="Gene3D" id="3.90.550.40">
    <property type="match status" value="1"/>
</dbReference>
<organism evidence="1 2">
    <name type="scientific">Methanophagales virus GBV301</name>
    <dbReference type="NCBI Taxonomy" id="2999280"/>
    <lineage>
        <taxon>Viruses</taxon>
        <taxon>Duplodnaviria</taxon>
        <taxon>Heunggongvirae</taxon>
        <taxon>Uroviricota</taxon>
        <taxon>Caudoviricetes</taxon>
        <taxon>Nakonvirales</taxon>
        <taxon>Ekchuahviridae</taxon>
        <taxon>Kukulkanvirus</taxon>
        <taxon>Kukulkanvirus guaymasense</taxon>
    </lineage>
</organism>